<gene>
    <name evidence="2" type="ORF">BON30_21090</name>
</gene>
<dbReference type="AlphaFoldDB" id="A0A1L9B913"/>
<comment type="caution">
    <text evidence="2">The sequence shown here is derived from an EMBL/GenBank/DDBJ whole genome shotgun (WGS) entry which is preliminary data.</text>
</comment>
<proteinExistence type="predicted"/>
<feature type="compositionally biased region" description="Low complexity" evidence="1">
    <location>
        <begin position="10"/>
        <end position="45"/>
    </location>
</feature>
<name>A0A1L9B913_9BACT</name>
<sequence>MSDGADQSQPPRRGTPPSSTTTPRVSSTGTPRVSSTTTPRVSSTTNPRVMSAARTAPLPKGQDAAISERLKSESANVALNAVAVLKEMVGDFRQQDRFFKYKASIVGGWLLVSLATVGLTCARGVKETGDFGAKLIPITSRAAVTIMNKSDETWRDVIVVVKDNRGAEWRASVARVEPTKELTVTPKQLLGADGRAAPSDIRIRDVEMRTSEGRAQLLENGRNLTEEAP</sequence>
<reference evidence="3" key="1">
    <citation type="submission" date="2016-11" db="EMBL/GenBank/DDBJ databases">
        <authorList>
            <person name="Shukria A."/>
            <person name="Stevens D.C."/>
        </authorList>
    </citation>
    <scope>NUCLEOTIDE SEQUENCE [LARGE SCALE GENOMIC DNA]</scope>
    <source>
        <strain evidence="3">Cbfe23</strain>
    </source>
</reference>
<protein>
    <submittedName>
        <fullName evidence="2">Uncharacterized protein</fullName>
    </submittedName>
</protein>
<dbReference type="Proteomes" id="UP000182229">
    <property type="component" value="Unassembled WGS sequence"/>
</dbReference>
<evidence type="ECO:0000256" key="1">
    <source>
        <dbReference type="SAM" id="MobiDB-lite"/>
    </source>
</evidence>
<keyword evidence="3" id="KW-1185">Reference proteome</keyword>
<evidence type="ECO:0000313" key="3">
    <source>
        <dbReference type="Proteomes" id="UP000182229"/>
    </source>
</evidence>
<dbReference type="EMBL" id="MPIN01000005">
    <property type="protein sequence ID" value="OJH38728.1"/>
    <property type="molecule type" value="Genomic_DNA"/>
</dbReference>
<reference evidence="2 3" key="2">
    <citation type="submission" date="2016-12" db="EMBL/GenBank/DDBJ databases">
        <title>Draft Genome Sequence of Cystobacter ferrugineus Strain Cbfe23.</title>
        <authorList>
            <person name="Akbar S."/>
            <person name="Dowd S.E."/>
            <person name="Stevens D.C."/>
        </authorList>
    </citation>
    <scope>NUCLEOTIDE SEQUENCE [LARGE SCALE GENOMIC DNA]</scope>
    <source>
        <strain evidence="2 3">Cbfe23</strain>
    </source>
</reference>
<dbReference type="STRING" id="83449.BON30_21090"/>
<accession>A0A1L9B913</accession>
<feature type="region of interest" description="Disordered" evidence="1">
    <location>
        <begin position="1"/>
        <end position="63"/>
    </location>
</feature>
<evidence type="ECO:0000313" key="2">
    <source>
        <dbReference type="EMBL" id="OJH38728.1"/>
    </source>
</evidence>
<organism evidence="2 3">
    <name type="scientific">Cystobacter ferrugineus</name>
    <dbReference type="NCBI Taxonomy" id="83449"/>
    <lineage>
        <taxon>Bacteria</taxon>
        <taxon>Pseudomonadati</taxon>
        <taxon>Myxococcota</taxon>
        <taxon>Myxococcia</taxon>
        <taxon>Myxococcales</taxon>
        <taxon>Cystobacterineae</taxon>
        <taxon>Archangiaceae</taxon>
        <taxon>Cystobacter</taxon>
    </lineage>
</organism>